<dbReference type="Gene3D" id="1.10.10.10">
    <property type="entry name" value="Winged helix-like DNA-binding domain superfamily/Winged helix DNA-binding domain"/>
    <property type="match status" value="1"/>
</dbReference>
<dbReference type="SUPFAM" id="SSF56281">
    <property type="entry name" value="Metallo-hydrolase/oxidoreductase"/>
    <property type="match status" value="1"/>
</dbReference>
<dbReference type="RefSeq" id="WP_095039587.1">
    <property type="nucleotide sequence ID" value="NZ_JAAQYU010000005.1"/>
</dbReference>
<proteinExistence type="predicted"/>
<name>A0A9Q5B4K6_PSEFR</name>
<comment type="caution">
    <text evidence="2">The sequence shown here is derived from an EMBL/GenBank/DDBJ whole genome shotgun (WGS) entry which is preliminary data.</text>
</comment>
<dbReference type="Pfam" id="PF00753">
    <property type="entry name" value="Lactamase_B"/>
    <property type="match status" value="1"/>
</dbReference>
<evidence type="ECO:0000313" key="3">
    <source>
        <dbReference type="Proteomes" id="UP000564604"/>
    </source>
</evidence>
<dbReference type="EMBL" id="JAAQYX010000021">
    <property type="protein sequence ID" value="NNB50656.1"/>
    <property type="molecule type" value="Genomic_DNA"/>
</dbReference>
<dbReference type="InterPro" id="IPR001279">
    <property type="entry name" value="Metallo-B-lactamas"/>
</dbReference>
<evidence type="ECO:0000259" key="1">
    <source>
        <dbReference type="SMART" id="SM00849"/>
    </source>
</evidence>
<dbReference type="Pfam" id="PF21221">
    <property type="entry name" value="B_lactamase-like_C"/>
    <property type="match status" value="1"/>
</dbReference>
<dbReference type="InterPro" id="IPR036388">
    <property type="entry name" value="WH-like_DNA-bd_sf"/>
</dbReference>
<dbReference type="InterPro" id="IPR050662">
    <property type="entry name" value="Sec-metab_biosynth-thioest"/>
</dbReference>
<feature type="domain" description="Metallo-beta-lactamase" evidence="1">
    <location>
        <begin position="49"/>
        <end position="263"/>
    </location>
</feature>
<dbReference type="AlphaFoldDB" id="A0A9Q5B4K6"/>
<dbReference type="PANTHER" id="PTHR23131">
    <property type="entry name" value="ENDORIBONUCLEASE LACTB2"/>
    <property type="match status" value="1"/>
</dbReference>
<protein>
    <submittedName>
        <fullName evidence="2">MBL fold metallo-hydrolase</fullName>
    </submittedName>
</protein>
<organism evidence="2 3">
    <name type="scientific">Pseudomonas fragi</name>
    <dbReference type="NCBI Taxonomy" id="296"/>
    <lineage>
        <taxon>Bacteria</taxon>
        <taxon>Pseudomonadati</taxon>
        <taxon>Pseudomonadota</taxon>
        <taxon>Gammaproteobacteria</taxon>
        <taxon>Pseudomonadales</taxon>
        <taxon>Pseudomonadaceae</taxon>
        <taxon>Pseudomonas</taxon>
    </lineage>
</organism>
<evidence type="ECO:0000313" key="2">
    <source>
        <dbReference type="EMBL" id="NNB50656.1"/>
    </source>
</evidence>
<dbReference type="InterPro" id="IPR036866">
    <property type="entry name" value="RibonucZ/Hydroxyglut_hydro"/>
</dbReference>
<dbReference type="Gene3D" id="3.60.15.10">
    <property type="entry name" value="Ribonuclease Z/Hydroxyacylglutathione hydrolase-like"/>
    <property type="match status" value="1"/>
</dbReference>
<gene>
    <name evidence="2" type="ORF">HBN89_15480</name>
</gene>
<dbReference type="Proteomes" id="UP000564604">
    <property type="component" value="Unassembled WGS sequence"/>
</dbReference>
<dbReference type="PANTHER" id="PTHR23131:SF4">
    <property type="entry name" value="METALLO-BETA-LACTAMASE SUPERFAMILY POTEIN"/>
    <property type="match status" value="1"/>
</dbReference>
<accession>A0A9Q5B4K6</accession>
<dbReference type="InterPro" id="IPR048933">
    <property type="entry name" value="B_lactamase-like_C"/>
</dbReference>
<sequence length="369" mass="41213">MSDDLDAQGHQWRDGLRYPWPQAPANGQVQVVAEGVLWLRMPLPFGLDHINLYLLRHADGWVAVDTGLNSDQCRSVWEQVFVEAMAGLPLKAVICTHFHSDHTGVVGWLAERFRCPVLMTQGEFDALHHGPPTAAEPDWAFLDFYQKAGFSAERTTSLLPLIQGEHFRPQLVAGFTRLRHGSELTIGGRRWQVVMGNGHSPEHACLYAAHDGLLISGDQVLPRITSTIAVYVTEPAANPLRDWLDSIERLRVIPDSVLVLPAHERPFFNLHLRLDQLRDHHHNHLQQLLAACAQPRTGLELMAVLFKKLSGRFDELMALGETLAHANYLMAEGALVREVQGGLHRYRLAPTGVAKFDPLQLCFAACNDA</sequence>
<dbReference type="SMART" id="SM00849">
    <property type="entry name" value="Lactamase_B"/>
    <property type="match status" value="1"/>
</dbReference>
<reference evidence="2 3" key="1">
    <citation type="journal article" date="2020" name="Front. Microbiol.">
        <title>Genetic Organization of the aprX-lipA2 Operon Affects the Proteolytic Potential of Pseudomonas Species in Milk.</title>
        <authorList>
            <person name="Maier C."/>
            <person name="Huptas C."/>
            <person name="von Neubeck M."/>
            <person name="Scherer S."/>
            <person name="Wenning M."/>
            <person name="Lucking G."/>
        </authorList>
    </citation>
    <scope>NUCLEOTIDE SEQUENCE [LARGE SCALE GENOMIC DNA]</scope>
    <source>
        <strain evidence="2 3">WS 5094</strain>
    </source>
</reference>